<dbReference type="Proteomes" id="UP001217485">
    <property type="component" value="Unassembled WGS sequence"/>
</dbReference>
<dbReference type="InterPro" id="IPR036412">
    <property type="entry name" value="HAD-like_sf"/>
</dbReference>
<reference evidence="1 2" key="1">
    <citation type="submission" date="2023-01" db="EMBL/GenBank/DDBJ databases">
        <title>Minimal conservation of predation-associated metabolite biosynthetic gene clusters underscores biosynthetic potential of Myxococcota including descriptions for ten novel species: Archangium lansinium sp. nov., Myxococcus landrumus sp. nov., Nannocystis bai.</title>
        <authorList>
            <person name="Ahearne A."/>
            <person name="Stevens C."/>
            <person name="Dowd S."/>
        </authorList>
    </citation>
    <scope>NUCLEOTIDE SEQUENCE [LARGE SCALE GENOMIC DNA]</scope>
    <source>
        <strain evidence="1 2">WIWO2</strain>
    </source>
</reference>
<dbReference type="PANTHER" id="PTHR10000:SF8">
    <property type="entry name" value="HAD SUPERFAMILY HYDROLASE-LIKE, TYPE 3"/>
    <property type="match status" value="1"/>
</dbReference>
<keyword evidence="1" id="KW-0378">Hydrolase</keyword>
<name>A0ABT5CJB8_9BACT</name>
<accession>A0ABT5CJB8</accession>
<evidence type="ECO:0000313" key="1">
    <source>
        <dbReference type="EMBL" id="MDC0685733.1"/>
    </source>
</evidence>
<dbReference type="Pfam" id="PF08282">
    <property type="entry name" value="Hydrolase_3"/>
    <property type="match status" value="1"/>
</dbReference>
<sequence length="271" mass="28708">MTGIRVLLADVDGALLTPEGALTPRAEQAVSRLRDAGVDLALMSRRSPRGLRGLLGRLGIATPVAAFGGAMLVRPDLSLIEQHPMDNGAAAVVIATLERHGAAVWVYQGDDWLVRRADAPHVAREQAVVQCFPRVVERWEGVVDSAVKIVGVSDDAEVLERGESDLRGACAFFSASRPVPHCIEVMHPRANSGEVARALSARLGVPGAAMATIGELPDHVLMFRECGLSIAMGQARAVVQRQADFITLSNADEGFAHAVETWLLATSGGGQ</sequence>
<dbReference type="Gene3D" id="3.40.50.1000">
    <property type="entry name" value="HAD superfamily/HAD-like"/>
    <property type="match status" value="1"/>
</dbReference>
<evidence type="ECO:0000313" key="2">
    <source>
        <dbReference type="Proteomes" id="UP001217485"/>
    </source>
</evidence>
<protein>
    <submittedName>
        <fullName evidence="1">HAD family hydrolase</fullName>
    </submittedName>
</protein>
<dbReference type="SUPFAM" id="SSF56784">
    <property type="entry name" value="HAD-like"/>
    <property type="match status" value="1"/>
</dbReference>
<comment type="caution">
    <text evidence="1">The sequence shown here is derived from an EMBL/GenBank/DDBJ whole genome shotgun (WGS) entry which is preliminary data.</text>
</comment>
<dbReference type="RefSeq" id="WP_272104194.1">
    <property type="nucleotide sequence ID" value="NZ_JAQNDK010000007.1"/>
</dbReference>
<dbReference type="InterPro" id="IPR023214">
    <property type="entry name" value="HAD_sf"/>
</dbReference>
<keyword evidence="2" id="KW-1185">Reference proteome</keyword>
<proteinExistence type="predicted"/>
<gene>
    <name evidence="1" type="ORF">POL72_48970</name>
</gene>
<dbReference type="GO" id="GO:0016787">
    <property type="term" value="F:hydrolase activity"/>
    <property type="evidence" value="ECO:0007669"/>
    <property type="project" value="UniProtKB-KW"/>
</dbReference>
<dbReference type="EMBL" id="JAQNDK010000007">
    <property type="protein sequence ID" value="MDC0685733.1"/>
    <property type="molecule type" value="Genomic_DNA"/>
</dbReference>
<dbReference type="Gene3D" id="3.30.1240.10">
    <property type="match status" value="1"/>
</dbReference>
<dbReference type="PANTHER" id="PTHR10000">
    <property type="entry name" value="PHOSPHOSERINE PHOSPHATASE"/>
    <property type="match status" value="1"/>
</dbReference>
<organism evidence="1 2">
    <name type="scientific">Sorangium atrum</name>
    <dbReference type="NCBI Taxonomy" id="2995308"/>
    <lineage>
        <taxon>Bacteria</taxon>
        <taxon>Pseudomonadati</taxon>
        <taxon>Myxococcota</taxon>
        <taxon>Polyangia</taxon>
        <taxon>Polyangiales</taxon>
        <taxon>Polyangiaceae</taxon>
        <taxon>Sorangium</taxon>
    </lineage>
</organism>